<dbReference type="EMBL" id="SNXY01000010">
    <property type="protein sequence ID" value="TDP82640.1"/>
    <property type="molecule type" value="Genomic_DNA"/>
</dbReference>
<feature type="domain" description="YncI copper-binding" evidence="3">
    <location>
        <begin position="25"/>
        <end position="170"/>
    </location>
</feature>
<dbReference type="OrthoDB" id="9796962at2"/>
<proteinExistence type="predicted"/>
<sequence length="177" mass="18650">MTTITRTLALAAVLAVGATGLAEAHATLEVKEAAAGSTYKAVVRVGHGCGGKATLKLRVQIPEGLYNVKPMPKAGWTLDLAKGAYAKAYDNHGTQLTEGVREITWTGDLPDAYYDEFVFRGTIDKTIAPGTVLYIPVVQECDGAAERWIEVPKDGQSADDLESPAPALTVTAPKGGH</sequence>
<evidence type="ECO:0000313" key="5">
    <source>
        <dbReference type="Proteomes" id="UP000294547"/>
    </source>
</evidence>
<dbReference type="Pfam" id="PF07987">
    <property type="entry name" value="DUF1775"/>
    <property type="match status" value="1"/>
</dbReference>
<dbReference type="Proteomes" id="UP000294547">
    <property type="component" value="Unassembled WGS sequence"/>
</dbReference>
<feature type="region of interest" description="Disordered" evidence="1">
    <location>
        <begin position="153"/>
        <end position="177"/>
    </location>
</feature>
<keyword evidence="2" id="KW-0732">Signal</keyword>
<dbReference type="InterPro" id="IPR012533">
    <property type="entry name" value="YcnI-copper_dom"/>
</dbReference>
<keyword evidence="5" id="KW-1185">Reference proteome</keyword>
<comment type="caution">
    <text evidence="4">The sequence shown here is derived from an EMBL/GenBank/DDBJ whole genome shotgun (WGS) entry which is preliminary data.</text>
</comment>
<reference evidence="4 5" key="1">
    <citation type="submission" date="2019-03" db="EMBL/GenBank/DDBJ databases">
        <title>Genomic Encyclopedia of Type Strains, Phase IV (KMG-IV): sequencing the most valuable type-strain genomes for metagenomic binning, comparative biology and taxonomic classification.</title>
        <authorList>
            <person name="Goeker M."/>
        </authorList>
    </citation>
    <scope>NUCLEOTIDE SEQUENCE [LARGE SCALE GENOMIC DNA]</scope>
    <source>
        <strain evidence="4 5">DSM 102969</strain>
    </source>
</reference>
<dbReference type="InterPro" id="IPR038507">
    <property type="entry name" value="YcnI-like_sf"/>
</dbReference>
<dbReference type="CDD" id="cd08545">
    <property type="entry name" value="YcnI_like"/>
    <property type="match status" value="1"/>
</dbReference>
<feature type="signal peptide" evidence="2">
    <location>
        <begin position="1"/>
        <end position="24"/>
    </location>
</feature>
<feature type="chain" id="PRO_5020927167" evidence="2">
    <location>
        <begin position="25"/>
        <end position="177"/>
    </location>
</feature>
<evidence type="ECO:0000256" key="2">
    <source>
        <dbReference type="SAM" id="SignalP"/>
    </source>
</evidence>
<organism evidence="4 5">
    <name type="scientific">Oharaeibacter diazotrophicus</name>
    <dbReference type="NCBI Taxonomy" id="1920512"/>
    <lineage>
        <taxon>Bacteria</taxon>
        <taxon>Pseudomonadati</taxon>
        <taxon>Pseudomonadota</taxon>
        <taxon>Alphaproteobacteria</taxon>
        <taxon>Hyphomicrobiales</taxon>
        <taxon>Pleomorphomonadaceae</taxon>
        <taxon>Oharaeibacter</taxon>
    </lineage>
</organism>
<dbReference type="Gene3D" id="2.60.40.2230">
    <property type="entry name" value="Uncharacterised protein YcnI-like PF07987, DUF1775"/>
    <property type="match status" value="1"/>
</dbReference>
<dbReference type="RefSeq" id="WP_126538985.1">
    <property type="nucleotide sequence ID" value="NZ_BSPM01000007.1"/>
</dbReference>
<dbReference type="AlphaFoldDB" id="A0A4R6R9A5"/>
<evidence type="ECO:0000259" key="3">
    <source>
        <dbReference type="Pfam" id="PF07987"/>
    </source>
</evidence>
<accession>A0A4R6R9A5</accession>
<evidence type="ECO:0000256" key="1">
    <source>
        <dbReference type="SAM" id="MobiDB-lite"/>
    </source>
</evidence>
<protein>
    <submittedName>
        <fullName evidence="4">Uncharacterized protein YcnI</fullName>
    </submittedName>
</protein>
<gene>
    <name evidence="4" type="ORF">EDD54_3909</name>
</gene>
<evidence type="ECO:0000313" key="4">
    <source>
        <dbReference type="EMBL" id="TDP82640.1"/>
    </source>
</evidence>
<name>A0A4R6R9A5_9HYPH</name>